<dbReference type="RefSeq" id="WP_345381306.1">
    <property type="nucleotide sequence ID" value="NZ_BAABIC010000010.1"/>
</dbReference>
<sequence>MRTLTYYVNSSLDGFIAAPDGSYDFYPAEADLLTWITTNLPETLPTHVRAALGIAEAPNTVFDTIVMGRGTYLPGLEGGFPSPYSHLRQYVFAHGLAGVPDDVTVVEGDPAELVRTLKAEDGLGIYLAGGGNLAGQLRDEIDQLIVKLSPITLGTGIPVLTGPFAAQRWERTGTEPLPGGTVVLRYRRQA</sequence>
<comment type="caution">
    <text evidence="2">The sequence shown here is derived from an EMBL/GenBank/DDBJ whole genome shotgun (WGS) entry which is preliminary data.</text>
</comment>
<feature type="domain" description="Bacterial bifunctional deaminase-reductase C-terminal" evidence="1">
    <location>
        <begin position="3"/>
        <end position="182"/>
    </location>
</feature>
<accession>A0ABP8WQ93</accession>
<dbReference type="Pfam" id="PF01872">
    <property type="entry name" value="RibD_C"/>
    <property type="match status" value="1"/>
</dbReference>
<proteinExistence type="predicted"/>
<name>A0ABP8WQ93_9PSEU</name>
<evidence type="ECO:0000313" key="3">
    <source>
        <dbReference type="Proteomes" id="UP001500325"/>
    </source>
</evidence>
<dbReference type="InterPro" id="IPR024072">
    <property type="entry name" value="DHFR-like_dom_sf"/>
</dbReference>
<organism evidence="2 3">
    <name type="scientific">Pseudonocardia yuanmonensis</name>
    <dbReference type="NCBI Taxonomy" id="1095914"/>
    <lineage>
        <taxon>Bacteria</taxon>
        <taxon>Bacillati</taxon>
        <taxon>Actinomycetota</taxon>
        <taxon>Actinomycetes</taxon>
        <taxon>Pseudonocardiales</taxon>
        <taxon>Pseudonocardiaceae</taxon>
        <taxon>Pseudonocardia</taxon>
    </lineage>
</organism>
<dbReference type="PANTHER" id="PTHR38011:SF11">
    <property type="entry name" value="2,5-DIAMINO-6-RIBOSYLAMINO-4(3H)-PYRIMIDINONE 5'-PHOSPHATE REDUCTASE"/>
    <property type="match status" value="1"/>
</dbReference>
<evidence type="ECO:0000313" key="2">
    <source>
        <dbReference type="EMBL" id="GAA4692435.1"/>
    </source>
</evidence>
<reference evidence="3" key="1">
    <citation type="journal article" date="2019" name="Int. J. Syst. Evol. Microbiol.">
        <title>The Global Catalogue of Microorganisms (GCM) 10K type strain sequencing project: providing services to taxonomists for standard genome sequencing and annotation.</title>
        <authorList>
            <consortium name="The Broad Institute Genomics Platform"/>
            <consortium name="The Broad Institute Genome Sequencing Center for Infectious Disease"/>
            <person name="Wu L."/>
            <person name="Ma J."/>
        </authorList>
    </citation>
    <scope>NUCLEOTIDE SEQUENCE [LARGE SCALE GENOMIC DNA]</scope>
    <source>
        <strain evidence="3">JCM 18055</strain>
    </source>
</reference>
<gene>
    <name evidence="2" type="ORF">GCM10023215_31930</name>
</gene>
<evidence type="ECO:0000259" key="1">
    <source>
        <dbReference type="Pfam" id="PF01872"/>
    </source>
</evidence>
<dbReference type="Gene3D" id="3.40.430.10">
    <property type="entry name" value="Dihydrofolate Reductase, subunit A"/>
    <property type="match status" value="1"/>
</dbReference>
<dbReference type="SUPFAM" id="SSF53597">
    <property type="entry name" value="Dihydrofolate reductase-like"/>
    <property type="match status" value="1"/>
</dbReference>
<dbReference type="PANTHER" id="PTHR38011">
    <property type="entry name" value="DIHYDROFOLATE REDUCTASE FAMILY PROTEIN (AFU_ORTHOLOGUE AFUA_8G06820)"/>
    <property type="match status" value="1"/>
</dbReference>
<dbReference type="Proteomes" id="UP001500325">
    <property type="component" value="Unassembled WGS sequence"/>
</dbReference>
<dbReference type="EMBL" id="BAABIC010000010">
    <property type="protein sequence ID" value="GAA4692435.1"/>
    <property type="molecule type" value="Genomic_DNA"/>
</dbReference>
<dbReference type="InterPro" id="IPR050765">
    <property type="entry name" value="Riboflavin_Biosynth_HTPR"/>
</dbReference>
<dbReference type="InterPro" id="IPR002734">
    <property type="entry name" value="RibDG_C"/>
</dbReference>
<protein>
    <submittedName>
        <fullName evidence="2">Dihydrofolate reductase family protein</fullName>
    </submittedName>
</protein>
<keyword evidence="3" id="KW-1185">Reference proteome</keyword>